<keyword evidence="2" id="KW-1185">Reference proteome</keyword>
<dbReference type="RefSeq" id="WP_071508821.1">
    <property type="nucleotide sequence ID" value="NZ_CP060015.1"/>
</dbReference>
<protein>
    <submittedName>
        <fullName evidence="1">Uncharacterized protein</fullName>
    </submittedName>
</protein>
<name>A0ABX3SS82_MYCMA</name>
<comment type="caution">
    <text evidence="1">The sequence shown here is derived from an EMBL/GenBank/DDBJ whole genome shotgun (WGS) entry which is preliminary data.</text>
</comment>
<sequence>MAEYTPAEAPWPVEEVYPRELRLGDVVCIGGNYPWLQITRIIDAGENQPDWEKPLGKRAFVLSPIEGERPVTVTYDNHNVRTVFRRKG</sequence>
<reference evidence="1 2" key="1">
    <citation type="submission" date="2017-02" db="EMBL/GenBank/DDBJ databases">
        <title>The new phylogeny of genus Mycobacterium.</title>
        <authorList>
            <person name="Tortoli E."/>
            <person name="Trovato A."/>
            <person name="Cirillo D.M."/>
        </authorList>
    </citation>
    <scope>NUCLEOTIDE SEQUENCE [LARGE SCALE GENOMIC DNA]</scope>
    <source>
        <strain evidence="1 2">IP1130001</strain>
    </source>
</reference>
<dbReference type="EMBL" id="MVHV01000011">
    <property type="protein sequence ID" value="ORA82086.1"/>
    <property type="molecule type" value="Genomic_DNA"/>
</dbReference>
<dbReference type="Proteomes" id="UP000243140">
    <property type="component" value="Unassembled WGS sequence"/>
</dbReference>
<proteinExistence type="predicted"/>
<gene>
    <name evidence="1" type="ORF">BST29_12910</name>
</gene>
<evidence type="ECO:0000313" key="2">
    <source>
        <dbReference type="Proteomes" id="UP000243140"/>
    </source>
</evidence>
<accession>A0ABX3SS82</accession>
<evidence type="ECO:0000313" key="1">
    <source>
        <dbReference type="EMBL" id="ORA82086.1"/>
    </source>
</evidence>
<organism evidence="1 2">
    <name type="scientific">Mycobacterium malmoense</name>
    <dbReference type="NCBI Taxonomy" id="1780"/>
    <lineage>
        <taxon>Bacteria</taxon>
        <taxon>Bacillati</taxon>
        <taxon>Actinomycetota</taxon>
        <taxon>Actinomycetes</taxon>
        <taxon>Mycobacteriales</taxon>
        <taxon>Mycobacteriaceae</taxon>
        <taxon>Mycobacterium</taxon>
    </lineage>
</organism>